<dbReference type="Proteomes" id="UP000299102">
    <property type="component" value="Unassembled WGS sequence"/>
</dbReference>
<organism evidence="3 4">
    <name type="scientific">Eumeta variegata</name>
    <name type="common">Bagworm moth</name>
    <name type="synonym">Eumeta japonica</name>
    <dbReference type="NCBI Taxonomy" id="151549"/>
    <lineage>
        <taxon>Eukaryota</taxon>
        <taxon>Metazoa</taxon>
        <taxon>Ecdysozoa</taxon>
        <taxon>Arthropoda</taxon>
        <taxon>Hexapoda</taxon>
        <taxon>Insecta</taxon>
        <taxon>Pterygota</taxon>
        <taxon>Neoptera</taxon>
        <taxon>Endopterygota</taxon>
        <taxon>Lepidoptera</taxon>
        <taxon>Glossata</taxon>
        <taxon>Ditrysia</taxon>
        <taxon>Tineoidea</taxon>
        <taxon>Psychidae</taxon>
        <taxon>Oiketicinae</taxon>
        <taxon>Eumeta</taxon>
    </lineage>
</organism>
<dbReference type="AlphaFoldDB" id="A0A4C1T6U3"/>
<gene>
    <name evidence="3" type="ORF">EVAR_73020_1</name>
</gene>
<dbReference type="EMBL" id="BGZK01004665">
    <property type="protein sequence ID" value="GBP10239.1"/>
    <property type="molecule type" value="Genomic_DNA"/>
</dbReference>
<keyword evidence="4" id="KW-1185">Reference proteome</keyword>
<feature type="compositionally biased region" description="Polar residues" evidence="2">
    <location>
        <begin position="114"/>
        <end position="129"/>
    </location>
</feature>
<proteinExistence type="predicted"/>
<evidence type="ECO:0000256" key="2">
    <source>
        <dbReference type="SAM" id="MobiDB-lite"/>
    </source>
</evidence>
<comment type="caution">
    <text evidence="3">The sequence shown here is derived from an EMBL/GenBank/DDBJ whole genome shotgun (WGS) entry which is preliminary data.</text>
</comment>
<feature type="compositionally biased region" description="Polar residues" evidence="2">
    <location>
        <begin position="349"/>
        <end position="358"/>
    </location>
</feature>
<dbReference type="OrthoDB" id="1684102at2759"/>
<accession>A0A4C1T6U3</accession>
<feature type="region of interest" description="Disordered" evidence="2">
    <location>
        <begin position="60"/>
        <end position="146"/>
    </location>
</feature>
<sequence length="441" mass="48034">MINRTCSFGSAQLAVVQMLTTNFITVKELQHEVGALLEFRDLVIETFPDLKQKMAISAASTSSSTGCGGNVLSNGQASEVRSNSHSGKRSKSNSGGGGAVSNSGGSAGATSGGEHNNGSVVQDSGFSTETSSSKEGHSASSSSGALTTTIASNRLSCPESDDELLNLLDVIPQIESREEVEHLQEPRTHLQPDSSVERIKTTQQLQLKLNKEDLQQLRKERDRLLDKLAEMEAETLTGRIKATKMSEQVEELIAVKKDLEEQLKLAMQQRLELTARVQQLQQQQLSQSKSSSSQSDASAVLVHFSSSSNTVLSTVSTNSSRQNTFQPVVVEQQTADQQQNNNLLPFPQSIGSDSKRNSQLQQFAPEQLGRLDGIVSTPGDRNTKCRVTDSKRFAAILLETNVIELRRHLLTLTVKNQLEEKNIELEGTKAQLRVLESDCIQ</sequence>
<evidence type="ECO:0000313" key="3">
    <source>
        <dbReference type="EMBL" id="GBP10239.1"/>
    </source>
</evidence>
<keyword evidence="1" id="KW-0175">Coiled coil</keyword>
<name>A0A4C1T6U3_EUMVA</name>
<reference evidence="3 4" key="1">
    <citation type="journal article" date="2019" name="Commun. Biol.">
        <title>The bagworm genome reveals a unique fibroin gene that provides high tensile strength.</title>
        <authorList>
            <person name="Kono N."/>
            <person name="Nakamura H."/>
            <person name="Ohtoshi R."/>
            <person name="Tomita M."/>
            <person name="Numata K."/>
            <person name="Arakawa K."/>
        </authorList>
    </citation>
    <scope>NUCLEOTIDE SEQUENCE [LARGE SCALE GENOMIC DNA]</scope>
</reference>
<dbReference type="STRING" id="151549.A0A4C1T6U3"/>
<protein>
    <submittedName>
        <fullName evidence="3">Uncharacterized protein</fullName>
    </submittedName>
</protein>
<feature type="region of interest" description="Disordered" evidence="2">
    <location>
        <begin position="332"/>
        <end position="358"/>
    </location>
</feature>
<feature type="compositionally biased region" description="Polar residues" evidence="2">
    <location>
        <begin position="71"/>
        <end position="80"/>
    </location>
</feature>
<feature type="compositionally biased region" description="Gly residues" evidence="2">
    <location>
        <begin position="94"/>
        <end position="111"/>
    </location>
</feature>
<evidence type="ECO:0000313" key="4">
    <source>
        <dbReference type="Proteomes" id="UP000299102"/>
    </source>
</evidence>
<feature type="coiled-coil region" evidence="1">
    <location>
        <begin position="200"/>
        <end position="283"/>
    </location>
</feature>
<evidence type="ECO:0000256" key="1">
    <source>
        <dbReference type="SAM" id="Coils"/>
    </source>
</evidence>